<dbReference type="Pfam" id="PF02518">
    <property type="entry name" value="HATPase_c"/>
    <property type="match status" value="1"/>
</dbReference>
<dbReference type="InterPro" id="IPR000700">
    <property type="entry name" value="PAS-assoc_C"/>
</dbReference>
<dbReference type="GO" id="GO:0000155">
    <property type="term" value="F:phosphorelay sensor kinase activity"/>
    <property type="evidence" value="ECO:0007669"/>
    <property type="project" value="InterPro"/>
</dbReference>
<evidence type="ECO:0000256" key="17">
    <source>
        <dbReference type="PROSITE-ProRule" id="PRU00169"/>
    </source>
</evidence>
<dbReference type="KEGG" id="mri:Mal4_46450"/>
<evidence type="ECO:0000256" key="14">
    <source>
        <dbReference type="ARBA" id="ARBA00064003"/>
    </source>
</evidence>
<dbReference type="GO" id="GO:0005524">
    <property type="term" value="F:ATP binding"/>
    <property type="evidence" value="ECO:0007669"/>
    <property type="project" value="UniProtKB-KW"/>
</dbReference>
<dbReference type="Pfam" id="PF00512">
    <property type="entry name" value="HisKA"/>
    <property type="match status" value="1"/>
</dbReference>
<dbReference type="Pfam" id="PF01627">
    <property type="entry name" value="Hpt"/>
    <property type="match status" value="1"/>
</dbReference>
<dbReference type="Gene3D" id="3.40.50.2300">
    <property type="match status" value="2"/>
</dbReference>
<dbReference type="Gene3D" id="3.30.565.10">
    <property type="entry name" value="Histidine kinase-like ATPase, C-terminal domain"/>
    <property type="match status" value="1"/>
</dbReference>
<feature type="compositionally biased region" description="Basic and acidic residues" evidence="18">
    <location>
        <begin position="935"/>
        <end position="951"/>
    </location>
</feature>
<dbReference type="InterPro" id="IPR001610">
    <property type="entry name" value="PAC"/>
</dbReference>
<dbReference type="Gene3D" id="3.30.450.20">
    <property type="entry name" value="PAS domain"/>
    <property type="match status" value="2"/>
</dbReference>
<evidence type="ECO:0000256" key="8">
    <source>
        <dbReference type="ARBA" id="ARBA00022741"/>
    </source>
</evidence>
<dbReference type="FunFam" id="3.30.565.10:FF:000010">
    <property type="entry name" value="Sensor histidine kinase RcsC"/>
    <property type="match status" value="1"/>
</dbReference>
<dbReference type="InterPro" id="IPR013656">
    <property type="entry name" value="PAS_4"/>
</dbReference>
<feature type="domain" description="PAC" evidence="23">
    <location>
        <begin position="356"/>
        <end position="408"/>
    </location>
</feature>
<gene>
    <name evidence="25" type="primary">barA_7</name>
    <name evidence="25" type="ORF">Mal4_46450</name>
</gene>
<dbReference type="SUPFAM" id="SSF47226">
    <property type="entry name" value="Histidine-containing phosphotransfer domain, HPT domain"/>
    <property type="match status" value="1"/>
</dbReference>
<feature type="modified residue" description="Phosphohistidine" evidence="16">
    <location>
        <position position="1039"/>
    </location>
</feature>
<evidence type="ECO:0000256" key="18">
    <source>
        <dbReference type="SAM" id="MobiDB-lite"/>
    </source>
</evidence>
<feature type="transmembrane region" description="Helical" evidence="19">
    <location>
        <begin position="53"/>
        <end position="74"/>
    </location>
</feature>
<evidence type="ECO:0000256" key="5">
    <source>
        <dbReference type="ARBA" id="ARBA00022553"/>
    </source>
</evidence>
<feature type="domain" description="PAS" evidence="22">
    <location>
        <begin position="281"/>
        <end position="352"/>
    </location>
</feature>
<dbReference type="InterPro" id="IPR008207">
    <property type="entry name" value="Sig_transdc_His_kin_Hpt_dom"/>
</dbReference>
<keyword evidence="10" id="KW-0067">ATP-binding</keyword>
<evidence type="ECO:0000256" key="12">
    <source>
        <dbReference type="ARBA" id="ARBA00023012"/>
    </source>
</evidence>
<evidence type="ECO:0000256" key="15">
    <source>
        <dbReference type="ARBA" id="ARBA00068150"/>
    </source>
</evidence>
<reference evidence="25 26" key="1">
    <citation type="submission" date="2019-02" db="EMBL/GenBank/DDBJ databases">
        <title>Deep-cultivation of Planctomycetes and their phenomic and genomic characterization uncovers novel biology.</title>
        <authorList>
            <person name="Wiegand S."/>
            <person name="Jogler M."/>
            <person name="Boedeker C."/>
            <person name="Pinto D."/>
            <person name="Vollmers J."/>
            <person name="Rivas-Marin E."/>
            <person name="Kohn T."/>
            <person name="Peeters S.H."/>
            <person name="Heuer A."/>
            <person name="Rast P."/>
            <person name="Oberbeckmann S."/>
            <person name="Bunk B."/>
            <person name="Jeske O."/>
            <person name="Meyerdierks A."/>
            <person name="Storesund J.E."/>
            <person name="Kallscheuer N."/>
            <person name="Luecker S."/>
            <person name="Lage O.M."/>
            <person name="Pohl T."/>
            <person name="Merkel B.J."/>
            <person name="Hornburger P."/>
            <person name="Mueller R.-W."/>
            <person name="Bruemmer F."/>
            <person name="Labrenz M."/>
            <person name="Spormann A.M."/>
            <person name="Op den Camp H."/>
            <person name="Overmann J."/>
            <person name="Amann R."/>
            <person name="Jetten M.S.M."/>
            <person name="Mascher T."/>
            <person name="Medema M.H."/>
            <person name="Devos D.P."/>
            <person name="Kaster A.-K."/>
            <person name="Ovreas L."/>
            <person name="Rohde M."/>
            <person name="Galperin M.Y."/>
            <person name="Jogler C."/>
        </authorList>
    </citation>
    <scope>NUCLEOTIDE SEQUENCE [LARGE SCALE GENOMIC DNA]</scope>
    <source>
        <strain evidence="25 26">Mal4</strain>
    </source>
</reference>
<keyword evidence="9 25" id="KW-0418">Kinase</keyword>
<evidence type="ECO:0000259" key="24">
    <source>
        <dbReference type="PROSITE" id="PS50894"/>
    </source>
</evidence>
<evidence type="ECO:0000256" key="16">
    <source>
        <dbReference type="PROSITE-ProRule" id="PRU00110"/>
    </source>
</evidence>
<dbReference type="InterPro" id="IPR005467">
    <property type="entry name" value="His_kinase_dom"/>
</dbReference>
<keyword evidence="11 19" id="KW-1133">Transmembrane helix</keyword>
<evidence type="ECO:0000313" key="25">
    <source>
        <dbReference type="EMBL" id="QDU40289.1"/>
    </source>
</evidence>
<dbReference type="EMBL" id="CP036275">
    <property type="protein sequence ID" value="QDU40289.1"/>
    <property type="molecule type" value="Genomic_DNA"/>
</dbReference>
<accession>A0A517ZCU9</accession>
<feature type="modified residue" description="4-aspartylphosphate" evidence="17">
    <location>
        <position position="721"/>
    </location>
</feature>
<dbReference type="InterPro" id="IPR011006">
    <property type="entry name" value="CheY-like_superfamily"/>
</dbReference>
<comment type="catalytic activity">
    <reaction evidence="1">
        <text>ATP + protein L-histidine = ADP + protein N-phospho-L-histidine.</text>
        <dbReference type="EC" id="2.7.13.3"/>
    </reaction>
</comment>
<evidence type="ECO:0000256" key="1">
    <source>
        <dbReference type="ARBA" id="ARBA00000085"/>
    </source>
</evidence>
<keyword evidence="5 17" id="KW-0597">Phosphoprotein</keyword>
<organism evidence="25 26">
    <name type="scientific">Maioricimonas rarisocia</name>
    <dbReference type="NCBI Taxonomy" id="2528026"/>
    <lineage>
        <taxon>Bacteria</taxon>
        <taxon>Pseudomonadati</taxon>
        <taxon>Planctomycetota</taxon>
        <taxon>Planctomycetia</taxon>
        <taxon>Planctomycetales</taxon>
        <taxon>Planctomycetaceae</taxon>
        <taxon>Maioricimonas</taxon>
    </lineage>
</organism>
<evidence type="ECO:0000256" key="3">
    <source>
        <dbReference type="ARBA" id="ARBA00012438"/>
    </source>
</evidence>
<dbReference type="CDD" id="cd00082">
    <property type="entry name" value="HisKA"/>
    <property type="match status" value="1"/>
</dbReference>
<dbReference type="SUPFAM" id="SSF55785">
    <property type="entry name" value="PYP-like sensor domain (PAS domain)"/>
    <property type="match status" value="2"/>
</dbReference>
<dbReference type="Pfam" id="PF08448">
    <property type="entry name" value="PAS_4"/>
    <property type="match status" value="2"/>
</dbReference>
<dbReference type="EC" id="2.7.13.3" evidence="3"/>
<dbReference type="Gene3D" id="1.20.120.160">
    <property type="entry name" value="HPT domain"/>
    <property type="match status" value="1"/>
</dbReference>
<feature type="domain" description="Response regulatory" evidence="21">
    <location>
        <begin position="813"/>
        <end position="931"/>
    </location>
</feature>
<dbReference type="Pfam" id="PF00072">
    <property type="entry name" value="Response_reg"/>
    <property type="match status" value="2"/>
</dbReference>
<evidence type="ECO:0000256" key="19">
    <source>
        <dbReference type="SAM" id="Phobius"/>
    </source>
</evidence>
<evidence type="ECO:0000259" key="22">
    <source>
        <dbReference type="PROSITE" id="PS50112"/>
    </source>
</evidence>
<sequence>MSRSTITFSRMMIVLLLAAAIFSTDLFLPVRTATGVLYVAVLLLTLSWNSRRFTVGVAVAASVLTVLGYSAGVARTGGVSLIGVENIGLSLFAIWTSTVLCLQHQAVRLRLRSSNERLEARVRLRTEALQVAVDDLRNEVSARERAQAELEHEKMLLDGLMTAVPDDIYFKDTDGRYIRINQAKADRSGLERPEEAMGMSDFDFFQREHAQASREEEVELMRLGEPLVDLEERLVWPDGHESWVSATKVPLRNREGTIIGTLGISRDITKHHEMEAALQRERDRLRTLIDHLPDYIFIKDAECRFVTVNKSHIEIFGCASEDEIVGKTDFDFCPPELARIYQEDDLRVLQTGMTLVNREEEMVAPSGERRWILTTKVPLRDEHDRIMGLVGICRDITKRKRAEEELRAAKEAAEVANRAKSEFLANMSHEIRTPMNAIIGMTGLVLDTRLSRDQREYLETVRDSADSLMGIINDILDFSKIESGKIELEMRQFEIREWLGDTMKSLGIRAHTKGLELACHIAGEVPQYLCGDAMRLRQVIVNLVGNAIKFTQEGEVVLDVSVEDCGDESVQLMFSVADTGIGITPEQQMRIFQPFEQADMSTTRRYGGTGLGLTISQRLVSLMGGTLLVDSEPDHGSRFYFALEFQVLPPGETLVPAVDGTSLTGLRLLIVDDNATNRQILEEMCNNWRMRPTSASDAAEALERLREASSTEDPFRLIITDCSMPAMDGFMLADAIRESDAIETPVVMMLTSLDRTEDAELCDQHGIASYLLKPIKQSELFDAIVAALCPADVPMEIRYSISNEKAGTLGPLSILLAEDSLANQKLAIGLLSRWGHDVTVAHNGLEAVAAATTNRFDVILMDVQMPEMDGLEATEEIRKWEETHGTHVPIVAMTAHAMRGDRERCFSSGMDAYVSKPVRPQDLSDALVACAAENQRGEERPAAVGRIEDPSRAGSAGETGEKGSRSGEPMTQEQAVKETDGAENSPAVNWDLVHSIVNGDDDLLREVAGAFLAEVPAMMSKLEDALTSEDASTARRAAHTLKSNLRTFEAAGGETFAELEAAAGAGDLGRSRELLEQARPEVERALSEIRTGLA</sequence>
<keyword evidence="8" id="KW-0547">Nucleotide-binding</keyword>
<protein>
    <recommendedName>
        <fullName evidence="15">Sensory/regulatory protein RpfC</fullName>
        <ecNumber evidence="3">2.7.13.3</ecNumber>
    </recommendedName>
</protein>
<evidence type="ECO:0000256" key="9">
    <source>
        <dbReference type="ARBA" id="ARBA00022777"/>
    </source>
</evidence>
<evidence type="ECO:0000259" key="20">
    <source>
        <dbReference type="PROSITE" id="PS50109"/>
    </source>
</evidence>
<dbReference type="NCBIfam" id="TIGR00229">
    <property type="entry name" value="sensory_box"/>
    <property type="match status" value="2"/>
</dbReference>
<dbReference type="InterPro" id="IPR000014">
    <property type="entry name" value="PAS"/>
</dbReference>
<dbReference type="FunFam" id="1.10.287.130:FF:000002">
    <property type="entry name" value="Two-component osmosensing histidine kinase"/>
    <property type="match status" value="1"/>
</dbReference>
<dbReference type="PROSITE" id="PS50112">
    <property type="entry name" value="PAS"/>
    <property type="match status" value="1"/>
</dbReference>
<dbReference type="CDD" id="cd16922">
    <property type="entry name" value="HATPase_EvgS-ArcB-TorS-like"/>
    <property type="match status" value="1"/>
</dbReference>
<feature type="domain" description="PAC" evidence="23">
    <location>
        <begin position="228"/>
        <end position="280"/>
    </location>
</feature>
<name>A0A517ZCU9_9PLAN</name>
<evidence type="ECO:0000256" key="6">
    <source>
        <dbReference type="ARBA" id="ARBA00022679"/>
    </source>
</evidence>
<dbReference type="PROSITE" id="PS50894">
    <property type="entry name" value="HPT"/>
    <property type="match status" value="1"/>
</dbReference>
<keyword evidence="13 19" id="KW-0472">Membrane</keyword>
<feature type="domain" description="Histidine kinase" evidence="20">
    <location>
        <begin position="426"/>
        <end position="647"/>
    </location>
</feature>
<dbReference type="PRINTS" id="PR00344">
    <property type="entry name" value="BCTRLSENSOR"/>
</dbReference>
<dbReference type="InterPro" id="IPR003661">
    <property type="entry name" value="HisK_dim/P_dom"/>
</dbReference>
<evidence type="ECO:0000256" key="13">
    <source>
        <dbReference type="ARBA" id="ARBA00023136"/>
    </source>
</evidence>
<dbReference type="SMART" id="SM00091">
    <property type="entry name" value="PAS"/>
    <property type="match status" value="2"/>
</dbReference>
<dbReference type="InterPro" id="IPR004358">
    <property type="entry name" value="Sig_transdc_His_kin-like_C"/>
</dbReference>
<evidence type="ECO:0000259" key="23">
    <source>
        <dbReference type="PROSITE" id="PS50113"/>
    </source>
</evidence>
<dbReference type="InterPro" id="IPR036890">
    <property type="entry name" value="HATPase_C_sf"/>
</dbReference>
<dbReference type="PANTHER" id="PTHR45339">
    <property type="entry name" value="HYBRID SIGNAL TRANSDUCTION HISTIDINE KINASE J"/>
    <property type="match status" value="1"/>
</dbReference>
<feature type="transmembrane region" description="Helical" evidence="19">
    <location>
        <begin position="86"/>
        <end position="106"/>
    </location>
</feature>
<evidence type="ECO:0000256" key="2">
    <source>
        <dbReference type="ARBA" id="ARBA00004651"/>
    </source>
</evidence>
<dbReference type="AlphaFoldDB" id="A0A517ZCU9"/>
<evidence type="ECO:0000256" key="4">
    <source>
        <dbReference type="ARBA" id="ARBA00022475"/>
    </source>
</evidence>
<evidence type="ECO:0000259" key="21">
    <source>
        <dbReference type="PROSITE" id="PS50110"/>
    </source>
</evidence>
<dbReference type="SUPFAM" id="SSF47384">
    <property type="entry name" value="Homodimeric domain of signal transducing histidine kinase"/>
    <property type="match status" value="1"/>
</dbReference>
<keyword evidence="26" id="KW-1185">Reference proteome</keyword>
<evidence type="ECO:0000256" key="7">
    <source>
        <dbReference type="ARBA" id="ARBA00022692"/>
    </source>
</evidence>
<keyword evidence="6 25" id="KW-0808">Transferase</keyword>
<feature type="domain" description="Response regulatory" evidence="21">
    <location>
        <begin position="667"/>
        <end position="788"/>
    </location>
</feature>
<dbReference type="PROSITE" id="PS50109">
    <property type="entry name" value="HIS_KIN"/>
    <property type="match status" value="1"/>
</dbReference>
<dbReference type="InterPro" id="IPR036641">
    <property type="entry name" value="HPT_dom_sf"/>
</dbReference>
<dbReference type="SMART" id="SM00387">
    <property type="entry name" value="HATPase_c"/>
    <property type="match status" value="1"/>
</dbReference>
<evidence type="ECO:0000256" key="11">
    <source>
        <dbReference type="ARBA" id="ARBA00022989"/>
    </source>
</evidence>
<feature type="region of interest" description="Disordered" evidence="18">
    <location>
        <begin position="934"/>
        <end position="986"/>
    </location>
</feature>
<dbReference type="SMART" id="SM00388">
    <property type="entry name" value="HisKA"/>
    <property type="match status" value="1"/>
</dbReference>
<dbReference type="InterPro" id="IPR036097">
    <property type="entry name" value="HisK_dim/P_sf"/>
</dbReference>
<dbReference type="CDD" id="cd00130">
    <property type="entry name" value="PAS"/>
    <property type="match status" value="2"/>
</dbReference>
<dbReference type="RefSeq" id="WP_197443715.1">
    <property type="nucleotide sequence ID" value="NZ_CP036275.1"/>
</dbReference>
<comment type="subunit">
    <text evidence="14">At low DSF concentrations, interacts with RpfF.</text>
</comment>
<dbReference type="GO" id="GO:0005886">
    <property type="term" value="C:plasma membrane"/>
    <property type="evidence" value="ECO:0007669"/>
    <property type="project" value="UniProtKB-SubCell"/>
</dbReference>
<dbReference type="InterPro" id="IPR001789">
    <property type="entry name" value="Sig_transdc_resp-reg_receiver"/>
</dbReference>
<dbReference type="SUPFAM" id="SSF55874">
    <property type="entry name" value="ATPase domain of HSP90 chaperone/DNA topoisomerase II/histidine kinase"/>
    <property type="match status" value="1"/>
</dbReference>
<evidence type="ECO:0000313" key="26">
    <source>
        <dbReference type="Proteomes" id="UP000320496"/>
    </source>
</evidence>
<evidence type="ECO:0000256" key="10">
    <source>
        <dbReference type="ARBA" id="ARBA00022840"/>
    </source>
</evidence>
<proteinExistence type="predicted"/>
<keyword evidence="12" id="KW-0902">Two-component regulatory system</keyword>
<dbReference type="SMART" id="SM00448">
    <property type="entry name" value="REC"/>
    <property type="match status" value="2"/>
</dbReference>
<dbReference type="Proteomes" id="UP000320496">
    <property type="component" value="Chromosome"/>
</dbReference>
<dbReference type="PROSITE" id="PS50110">
    <property type="entry name" value="RESPONSE_REGULATORY"/>
    <property type="match status" value="2"/>
</dbReference>
<feature type="modified residue" description="4-aspartylphosphate" evidence="17">
    <location>
        <position position="862"/>
    </location>
</feature>
<dbReference type="Gene3D" id="1.10.287.130">
    <property type="match status" value="1"/>
</dbReference>
<dbReference type="SUPFAM" id="SSF52172">
    <property type="entry name" value="CheY-like"/>
    <property type="match status" value="2"/>
</dbReference>
<dbReference type="PANTHER" id="PTHR45339:SF1">
    <property type="entry name" value="HYBRID SIGNAL TRANSDUCTION HISTIDINE KINASE J"/>
    <property type="match status" value="1"/>
</dbReference>
<dbReference type="CDD" id="cd17546">
    <property type="entry name" value="REC_hyHK_CKI1_RcsC-like"/>
    <property type="match status" value="1"/>
</dbReference>
<comment type="subcellular location">
    <subcellularLocation>
        <location evidence="2">Cell membrane</location>
        <topology evidence="2">Multi-pass membrane protein</topology>
    </subcellularLocation>
</comment>
<dbReference type="InterPro" id="IPR035965">
    <property type="entry name" value="PAS-like_dom_sf"/>
</dbReference>
<dbReference type="PROSITE" id="PS50113">
    <property type="entry name" value="PAC"/>
    <property type="match status" value="2"/>
</dbReference>
<feature type="domain" description="HPt" evidence="24">
    <location>
        <begin position="1000"/>
        <end position="1094"/>
    </location>
</feature>
<dbReference type="SMART" id="SM00086">
    <property type="entry name" value="PAC"/>
    <property type="match status" value="2"/>
</dbReference>
<keyword evidence="7 19" id="KW-0812">Transmembrane</keyword>
<dbReference type="InterPro" id="IPR003594">
    <property type="entry name" value="HATPase_dom"/>
</dbReference>
<keyword evidence="4" id="KW-1003">Cell membrane</keyword>